<dbReference type="Pfam" id="PF01429">
    <property type="entry name" value="MBD"/>
    <property type="match status" value="1"/>
</dbReference>
<dbReference type="InterPro" id="IPR001739">
    <property type="entry name" value="Methyl_CpG_DNA-bd"/>
</dbReference>
<organism evidence="10 11">
    <name type="scientific">Striga asiatica</name>
    <name type="common">Asiatic witchweed</name>
    <name type="synonym">Buchnera asiatica</name>
    <dbReference type="NCBI Taxonomy" id="4170"/>
    <lineage>
        <taxon>Eukaryota</taxon>
        <taxon>Viridiplantae</taxon>
        <taxon>Streptophyta</taxon>
        <taxon>Embryophyta</taxon>
        <taxon>Tracheophyta</taxon>
        <taxon>Spermatophyta</taxon>
        <taxon>Magnoliopsida</taxon>
        <taxon>eudicotyledons</taxon>
        <taxon>Gunneridae</taxon>
        <taxon>Pentapetalae</taxon>
        <taxon>asterids</taxon>
        <taxon>lamiids</taxon>
        <taxon>Lamiales</taxon>
        <taxon>Orobanchaceae</taxon>
        <taxon>Buchnereae</taxon>
        <taxon>Striga</taxon>
    </lineage>
</organism>
<evidence type="ECO:0000256" key="3">
    <source>
        <dbReference type="ARBA" id="ARBA00023125"/>
    </source>
</evidence>
<dbReference type="PANTHER" id="PTHR37701">
    <property type="entry name" value="METHYL-CPG-BINDING DOMAIN-CONTAINING PROTEIN 8"/>
    <property type="match status" value="1"/>
</dbReference>
<evidence type="ECO:0000259" key="8">
    <source>
        <dbReference type="PROSITE" id="PS50157"/>
    </source>
</evidence>
<dbReference type="EMBL" id="BKCP01010959">
    <property type="protein sequence ID" value="GER54107.1"/>
    <property type="molecule type" value="Genomic_DNA"/>
</dbReference>
<evidence type="ECO:0000256" key="1">
    <source>
        <dbReference type="ARBA" id="ARBA00004123"/>
    </source>
</evidence>
<dbReference type="InterPro" id="IPR037472">
    <property type="entry name" value="MBD8"/>
</dbReference>
<dbReference type="GO" id="GO:0003677">
    <property type="term" value="F:DNA binding"/>
    <property type="evidence" value="ECO:0007669"/>
    <property type="project" value="UniProtKB-KW"/>
</dbReference>
<protein>
    <submittedName>
        <fullName evidence="10">Methyl-CPG-binding domain 8</fullName>
    </submittedName>
</protein>
<proteinExistence type="predicted"/>
<name>A0A5A7RBW6_STRAF</name>
<evidence type="ECO:0000313" key="11">
    <source>
        <dbReference type="Proteomes" id="UP000325081"/>
    </source>
</evidence>
<keyword evidence="6" id="KW-0863">Zinc-finger</keyword>
<evidence type="ECO:0000313" key="10">
    <source>
        <dbReference type="EMBL" id="GER54107.1"/>
    </source>
</evidence>
<evidence type="ECO:0000256" key="7">
    <source>
        <dbReference type="SAM" id="MobiDB-lite"/>
    </source>
</evidence>
<gene>
    <name evidence="10" type="ORF">STAS_31672</name>
</gene>
<reference evidence="11" key="1">
    <citation type="journal article" date="2019" name="Curr. Biol.">
        <title>Genome Sequence of Striga asiatica Provides Insight into the Evolution of Plant Parasitism.</title>
        <authorList>
            <person name="Yoshida S."/>
            <person name="Kim S."/>
            <person name="Wafula E.K."/>
            <person name="Tanskanen J."/>
            <person name="Kim Y.M."/>
            <person name="Honaas L."/>
            <person name="Yang Z."/>
            <person name="Spallek T."/>
            <person name="Conn C.E."/>
            <person name="Ichihashi Y."/>
            <person name="Cheong K."/>
            <person name="Cui S."/>
            <person name="Der J.P."/>
            <person name="Gundlach H."/>
            <person name="Jiao Y."/>
            <person name="Hori C."/>
            <person name="Ishida J.K."/>
            <person name="Kasahara H."/>
            <person name="Kiba T."/>
            <person name="Kim M.S."/>
            <person name="Koo N."/>
            <person name="Laohavisit A."/>
            <person name="Lee Y.H."/>
            <person name="Lumba S."/>
            <person name="McCourt P."/>
            <person name="Mortimer J.C."/>
            <person name="Mutuku J.M."/>
            <person name="Nomura T."/>
            <person name="Sasaki-Sekimoto Y."/>
            <person name="Seto Y."/>
            <person name="Wang Y."/>
            <person name="Wakatake T."/>
            <person name="Sakakibara H."/>
            <person name="Demura T."/>
            <person name="Yamaguchi S."/>
            <person name="Yoneyama K."/>
            <person name="Manabe R.I."/>
            <person name="Nelson D.C."/>
            <person name="Schulman A.H."/>
            <person name="Timko M.P."/>
            <person name="dePamphilis C.W."/>
            <person name="Choi D."/>
            <person name="Shirasu K."/>
        </authorList>
    </citation>
    <scope>NUCLEOTIDE SEQUENCE [LARGE SCALE GENOMIC DNA]</scope>
    <source>
        <strain evidence="11">cv. UVA1</strain>
    </source>
</reference>
<evidence type="ECO:0000256" key="4">
    <source>
        <dbReference type="ARBA" id="ARBA00023163"/>
    </source>
</evidence>
<feature type="domain" description="MBD" evidence="9">
    <location>
        <begin position="169"/>
        <end position="241"/>
    </location>
</feature>
<dbReference type="PROSITE" id="PS50982">
    <property type="entry name" value="MBD"/>
    <property type="match status" value="1"/>
</dbReference>
<feature type="non-terminal residue" evidence="10">
    <location>
        <position position="1"/>
    </location>
</feature>
<keyword evidence="5" id="KW-0539">Nucleus</keyword>
<keyword evidence="6" id="KW-0479">Metal-binding</keyword>
<dbReference type="InterPro" id="IPR013087">
    <property type="entry name" value="Znf_C2H2_type"/>
</dbReference>
<keyword evidence="11" id="KW-1185">Reference proteome</keyword>
<feature type="compositionally biased region" description="Low complexity" evidence="7">
    <location>
        <begin position="42"/>
        <end position="57"/>
    </location>
</feature>
<feature type="domain" description="C2H2-type" evidence="8">
    <location>
        <begin position="300"/>
        <end position="328"/>
    </location>
</feature>
<dbReference type="GO" id="GO:0008270">
    <property type="term" value="F:zinc ion binding"/>
    <property type="evidence" value="ECO:0007669"/>
    <property type="project" value="UniProtKB-KW"/>
</dbReference>
<keyword evidence="2" id="KW-0805">Transcription regulation</keyword>
<dbReference type="Gene3D" id="3.30.890.10">
    <property type="entry name" value="Methyl-cpg-binding Protein 2, Chain A"/>
    <property type="match status" value="1"/>
</dbReference>
<dbReference type="InterPro" id="IPR016177">
    <property type="entry name" value="DNA-bd_dom_sf"/>
</dbReference>
<sequence length="348" mass="38210">LYSLSLCSSAAFYPRRFDDIVIPTIDHSVFNESAGSRKQTYSRIRLAPPSSSPSSVSARRRTLHLRPASSSFADNAQIATLLKQLFTAKIDYTNGGRAGHKRKRGCPPTNGKLESVVAVVANNVEKDGEVTNAVDLAALGLVEHPYKEEMRSRTHGLGTEEELLEFLKGLSGNEFGTALPVGWKLLICVKKKNGTAHLYCRRYISPSGLHFVSCKDVSSYLLSLQGVQHTATHNDIDNDDKLTSRAVIINSFQICRDGGVKGSPTSHVPSPTLGSASSNHEMQIEIGAGALLESSLEEILHCNKCNANFKDRDELLQHESSVHSRNRYKNSLHITDRVIKSRSSTLRL</sequence>
<accession>A0A5A7RBW6</accession>
<dbReference type="PROSITE" id="PS50157">
    <property type="entry name" value="ZINC_FINGER_C2H2_2"/>
    <property type="match status" value="1"/>
</dbReference>
<evidence type="ECO:0000256" key="2">
    <source>
        <dbReference type="ARBA" id="ARBA00023015"/>
    </source>
</evidence>
<keyword evidence="4" id="KW-0804">Transcription</keyword>
<evidence type="ECO:0000256" key="5">
    <source>
        <dbReference type="ARBA" id="ARBA00023242"/>
    </source>
</evidence>
<dbReference type="AlphaFoldDB" id="A0A5A7RBW6"/>
<dbReference type="OrthoDB" id="910869at2759"/>
<feature type="region of interest" description="Disordered" evidence="7">
    <location>
        <begin position="40"/>
        <end position="60"/>
    </location>
</feature>
<dbReference type="Proteomes" id="UP000325081">
    <property type="component" value="Unassembled WGS sequence"/>
</dbReference>
<dbReference type="GO" id="GO:0005634">
    <property type="term" value="C:nucleus"/>
    <property type="evidence" value="ECO:0007669"/>
    <property type="project" value="UniProtKB-SubCell"/>
</dbReference>
<comment type="caution">
    <text evidence="10">The sequence shown here is derived from an EMBL/GenBank/DDBJ whole genome shotgun (WGS) entry which is preliminary data.</text>
</comment>
<evidence type="ECO:0000259" key="9">
    <source>
        <dbReference type="PROSITE" id="PS50982"/>
    </source>
</evidence>
<keyword evidence="6" id="KW-0862">Zinc</keyword>
<evidence type="ECO:0000256" key="6">
    <source>
        <dbReference type="PROSITE-ProRule" id="PRU00042"/>
    </source>
</evidence>
<dbReference type="PANTHER" id="PTHR37701:SF17">
    <property type="entry name" value="METHYL BINDING DOMAIN117"/>
    <property type="match status" value="1"/>
</dbReference>
<keyword evidence="3" id="KW-0238">DNA-binding</keyword>
<dbReference type="PROSITE" id="PS00028">
    <property type="entry name" value="ZINC_FINGER_C2H2_1"/>
    <property type="match status" value="1"/>
</dbReference>
<dbReference type="SUPFAM" id="SSF54171">
    <property type="entry name" value="DNA-binding domain"/>
    <property type="match status" value="1"/>
</dbReference>
<comment type="subcellular location">
    <subcellularLocation>
        <location evidence="1">Nucleus</location>
    </subcellularLocation>
</comment>